<accession>A0A813FHX3</accession>
<dbReference type="InterPro" id="IPR000195">
    <property type="entry name" value="Rab-GAP-TBC_dom"/>
</dbReference>
<evidence type="ECO:0000259" key="2">
    <source>
        <dbReference type="PROSITE" id="PS50086"/>
    </source>
</evidence>
<feature type="region of interest" description="Disordered" evidence="1">
    <location>
        <begin position="326"/>
        <end position="381"/>
    </location>
</feature>
<proteinExistence type="predicted"/>
<sequence>MYYIYIKFPVVSYPCFCASLVSLSAPELYFLATVDPDRPGQLANAFESDGRCLGLKLEKTLRLPSPEELTRRDISDRKSSIQNTGQLAGNRPMQGLQHNFVKAREFHSLVQAMSDSKLQPWVAEKVLVVYLIEEWLLLDGGSGRKAPRWVMVSPNRLQQCCAEAEDLLITPTEEEILRQGFPVAQVHPWPLNDCPLLLCRIAEDSGFDPPDPELLLRKAPASGCPSERNGPSRAEAREHLRCILAELVSTLEAAPAAHAPEKPTILRTPACPSRPAPERYAKACDIVPGRDDRRVARAARARRFVRPWWTDWLEDVSQLRRGASDAHRTKLDDDGWRQSSSSNTTTTGMNATATSSNHNSSQNTKPENAGSSLAADGSHECGSSSSHVRSFSLSAGVALAETDARRLLIVTASKRITEEEPSDDLRPALWLWLAQDGEVDHLDPVRYHELCERNLTGTASFEAEQRLQLQRQIVKDLERTPPDLFIQGTRARAAALGASFASADARSAAAERLLLAFSRHRPEIGYCQGLNFVAATLLRLLDEQSAFGVFCSLIERLPRDLYSCDPERIAVCRLAQQDRVLRLLKAERPALAAHIEVLELDLNLFLPRWLTCLFASVLPTPATLRLWDYVLGSDGTAALIRVALAVLIRVESRLLAAADLGEALDVLASAVDNVTPEDVDSMLRSEWTAKRLERSWSQVRSLAEEDIDKEGNHFMNGVLLARKTTAEVSEDASTEASLFAGHDETVPVLEFLFDRGGGGCGGRVPGVPPSAHGNLVRESSTASILLGDAQ</sequence>
<dbReference type="PANTHER" id="PTHR47219">
    <property type="entry name" value="RAB GTPASE-ACTIVATING PROTEIN 1-LIKE"/>
    <property type="match status" value="1"/>
</dbReference>
<dbReference type="InterPro" id="IPR050302">
    <property type="entry name" value="Rab_GAP_TBC_domain"/>
</dbReference>
<protein>
    <recommendedName>
        <fullName evidence="2">Rab-GAP TBC domain-containing protein</fullName>
    </recommendedName>
</protein>
<dbReference type="GO" id="GO:0005096">
    <property type="term" value="F:GTPase activator activity"/>
    <property type="evidence" value="ECO:0007669"/>
    <property type="project" value="TreeGrafter"/>
</dbReference>
<dbReference type="PANTHER" id="PTHR47219:SF20">
    <property type="entry name" value="TBC1 DOMAIN FAMILY MEMBER 2B"/>
    <property type="match status" value="1"/>
</dbReference>
<feature type="domain" description="Rab-GAP TBC" evidence="2">
    <location>
        <begin position="420"/>
        <end position="634"/>
    </location>
</feature>
<dbReference type="SMART" id="SM00164">
    <property type="entry name" value="TBC"/>
    <property type="match status" value="1"/>
</dbReference>
<dbReference type="GO" id="GO:0031267">
    <property type="term" value="F:small GTPase binding"/>
    <property type="evidence" value="ECO:0007669"/>
    <property type="project" value="TreeGrafter"/>
</dbReference>
<evidence type="ECO:0000313" key="3">
    <source>
        <dbReference type="EMBL" id="CAE8612981.1"/>
    </source>
</evidence>
<comment type="caution">
    <text evidence="3">The sequence shown here is derived from an EMBL/GenBank/DDBJ whole genome shotgun (WGS) entry which is preliminary data.</text>
</comment>
<name>A0A813FHX3_POLGL</name>
<dbReference type="Proteomes" id="UP000654075">
    <property type="component" value="Unassembled WGS sequence"/>
</dbReference>
<feature type="region of interest" description="Disordered" evidence="1">
    <location>
        <begin position="66"/>
        <end position="90"/>
    </location>
</feature>
<dbReference type="Pfam" id="PF00566">
    <property type="entry name" value="RabGAP-TBC"/>
    <property type="match status" value="1"/>
</dbReference>
<dbReference type="PROSITE" id="PS50086">
    <property type="entry name" value="TBC_RABGAP"/>
    <property type="match status" value="1"/>
</dbReference>
<feature type="compositionally biased region" description="Basic and acidic residues" evidence="1">
    <location>
        <begin position="326"/>
        <end position="336"/>
    </location>
</feature>
<dbReference type="InterPro" id="IPR035969">
    <property type="entry name" value="Rab-GAP_TBC_sf"/>
</dbReference>
<evidence type="ECO:0000256" key="1">
    <source>
        <dbReference type="SAM" id="MobiDB-lite"/>
    </source>
</evidence>
<evidence type="ECO:0000313" key="4">
    <source>
        <dbReference type="Proteomes" id="UP000654075"/>
    </source>
</evidence>
<organism evidence="3 4">
    <name type="scientific">Polarella glacialis</name>
    <name type="common">Dinoflagellate</name>
    <dbReference type="NCBI Taxonomy" id="89957"/>
    <lineage>
        <taxon>Eukaryota</taxon>
        <taxon>Sar</taxon>
        <taxon>Alveolata</taxon>
        <taxon>Dinophyceae</taxon>
        <taxon>Suessiales</taxon>
        <taxon>Suessiaceae</taxon>
        <taxon>Polarella</taxon>
    </lineage>
</organism>
<reference evidence="3" key="1">
    <citation type="submission" date="2021-02" db="EMBL/GenBank/DDBJ databases">
        <authorList>
            <person name="Dougan E. K."/>
            <person name="Rhodes N."/>
            <person name="Thang M."/>
            <person name="Chan C."/>
        </authorList>
    </citation>
    <scope>NUCLEOTIDE SEQUENCE</scope>
</reference>
<feature type="compositionally biased region" description="Low complexity" evidence="1">
    <location>
        <begin position="339"/>
        <end position="364"/>
    </location>
</feature>
<gene>
    <name evidence="3" type="ORF">PGLA1383_LOCUS30767</name>
</gene>
<dbReference type="OrthoDB" id="297169at2759"/>
<dbReference type="AlphaFoldDB" id="A0A813FHX3"/>
<dbReference type="Gene3D" id="1.10.472.80">
    <property type="entry name" value="Ypt/Rab-GAP domain of gyp1p, domain 3"/>
    <property type="match status" value="1"/>
</dbReference>
<dbReference type="EMBL" id="CAJNNV010025190">
    <property type="protein sequence ID" value="CAE8612981.1"/>
    <property type="molecule type" value="Genomic_DNA"/>
</dbReference>
<dbReference type="SUPFAM" id="SSF47923">
    <property type="entry name" value="Ypt/Rab-GAP domain of gyp1p"/>
    <property type="match status" value="2"/>
</dbReference>
<dbReference type="Gene3D" id="1.10.8.270">
    <property type="entry name" value="putative rabgap domain of human tbc1 domain family member 14 like domains"/>
    <property type="match status" value="1"/>
</dbReference>
<keyword evidence="4" id="KW-1185">Reference proteome</keyword>
<feature type="compositionally biased region" description="Basic and acidic residues" evidence="1">
    <location>
        <begin position="68"/>
        <end position="79"/>
    </location>
</feature>